<reference evidence="1 2" key="1">
    <citation type="submission" date="2016-10" db="EMBL/GenBank/DDBJ databases">
        <authorList>
            <person name="de Groot N.N."/>
        </authorList>
    </citation>
    <scope>NUCLEOTIDE SEQUENCE [LARGE SCALE GENOMIC DNA]</scope>
    <source>
        <strain evidence="1 2">CGMCC 1.10076</strain>
    </source>
</reference>
<name>A0A1G8WR93_9FLAO</name>
<dbReference type="Proteomes" id="UP000199580">
    <property type="component" value="Unassembled WGS sequence"/>
</dbReference>
<dbReference type="InterPro" id="IPR035914">
    <property type="entry name" value="Sperma_CUB_dom_sf"/>
</dbReference>
<dbReference type="AlphaFoldDB" id="A0A1G8WR93"/>
<protein>
    <submittedName>
        <fullName evidence="1">Por secretion system C-terminal sorting domain-containing protein</fullName>
    </submittedName>
</protein>
<proteinExistence type="predicted"/>
<dbReference type="Gene3D" id="2.60.120.290">
    <property type="entry name" value="Spermadhesin, CUB domain"/>
    <property type="match status" value="1"/>
</dbReference>
<sequence>MKGPYEETGDLSQINDFPIYSPTVKSVAHECGHLLGSQHTHKCVWNGNWTQIDDCGAATGEGAGCYDPEHRIIPEVGMGSIMSYCTDALSAGFGPQPSALIINKIESGTCLGTNCSENCSPSIAKLLVTKVGQTSAKLTIVDDNPNVISWQFRIPPNNFITITSNPYIITGLPPKSNIVFEVRQICNDPIAGDYLYGGNIFTSGVYCGEAITDHNSFNAFDNYSFQTSLYPANTTDKVSLQFLHVTTPSAAEGVVVYDGPDIDSPVIGTFMGSIQNPPALTSTHATGALCLQYFTEESDREEERFYATVTCVSDPLAAAEFVKPIFSYGPNPVVHDLNFEADAVVKAIKITDVLGRTIAIQSVGNKSGRIAMDAYAAGQYLAIVYFENRQEVIRLLKK</sequence>
<evidence type="ECO:0000313" key="2">
    <source>
        <dbReference type="Proteomes" id="UP000199580"/>
    </source>
</evidence>
<dbReference type="STRING" id="1128970.SAMN04487935_1921"/>
<dbReference type="RefSeq" id="WP_091394322.1">
    <property type="nucleotide sequence ID" value="NZ_BKAI01000004.1"/>
</dbReference>
<dbReference type="EMBL" id="FNEZ01000002">
    <property type="protein sequence ID" value="SDJ80721.1"/>
    <property type="molecule type" value="Genomic_DNA"/>
</dbReference>
<keyword evidence="2" id="KW-1185">Reference proteome</keyword>
<gene>
    <name evidence="1" type="ORF">SAMN04487935_1921</name>
</gene>
<dbReference type="SUPFAM" id="SSF49854">
    <property type="entry name" value="Spermadhesin, CUB domain"/>
    <property type="match status" value="1"/>
</dbReference>
<dbReference type="OrthoDB" id="849076at2"/>
<accession>A0A1G8WR93</accession>
<organism evidence="1 2">
    <name type="scientific">Flavobacterium noncentrifugens</name>
    <dbReference type="NCBI Taxonomy" id="1128970"/>
    <lineage>
        <taxon>Bacteria</taxon>
        <taxon>Pseudomonadati</taxon>
        <taxon>Bacteroidota</taxon>
        <taxon>Flavobacteriia</taxon>
        <taxon>Flavobacteriales</taxon>
        <taxon>Flavobacteriaceae</taxon>
        <taxon>Flavobacterium</taxon>
    </lineage>
</organism>
<evidence type="ECO:0000313" key="1">
    <source>
        <dbReference type="EMBL" id="SDJ80721.1"/>
    </source>
</evidence>